<keyword evidence="7" id="KW-0597">Phosphoprotein</keyword>
<dbReference type="Proteomes" id="UP000247409">
    <property type="component" value="Unassembled WGS sequence"/>
</dbReference>
<sequence>MLAPTLRSAVNAARFASQRMMRSTVHPCIAVSMYSKHASSIRPMWRSFAAEAGYLDKDEVSTRVLEVVRKFEKVQPEKVTDASHFVNDLGLDSLDTVELVMALEDEFSIEISDEQAEKIMTCGDAIAYVADNIHAK</sequence>
<keyword evidence="13 14" id="KW-0275">Fatty acid biosynthesis</keyword>
<evidence type="ECO:0000256" key="3">
    <source>
        <dbReference type="ARBA" id="ARBA00010930"/>
    </source>
</evidence>
<evidence type="ECO:0000256" key="13">
    <source>
        <dbReference type="ARBA" id="ARBA00023160"/>
    </source>
</evidence>
<keyword evidence="9" id="KW-0809">Transit peptide</keyword>
<dbReference type="EMBL" id="NBIV01000064">
    <property type="protein sequence ID" value="PXF45291.1"/>
    <property type="molecule type" value="Genomic_DNA"/>
</dbReference>
<name>A0A2V3IT45_9FLOR</name>
<evidence type="ECO:0000259" key="15">
    <source>
        <dbReference type="PROSITE" id="PS50075"/>
    </source>
</evidence>
<keyword evidence="11" id="KW-0443">Lipid metabolism</keyword>
<dbReference type="PROSITE" id="PS50075">
    <property type="entry name" value="CARRIER"/>
    <property type="match status" value="1"/>
</dbReference>
<dbReference type="PANTHER" id="PTHR20863">
    <property type="entry name" value="ACYL CARRIER PROTEIN"/>
    <property type="match status" value="1"/>
</dbReference>
<evidence type="ECO:0000256" key="8">
    <source>
        <dbReference type="ARBA" id="ARBA00022832"/>
    </source>
</evidence>
<evidence type="ECO:0000256" key="9">
    <source>
        <dbReference type="ARBA" id="ARBA00022946"/>
    </source>
</evidence>
<keyword evidence="8" id="KW-0276">Fatty acid metabolism</keyword>
<dbReference type="AlphaFoldDB" id="A0A2V3IT45"/>
<comment type="function">
    <text evidence="14">Carrier of the growing fatty acid chain in fatty acid biosynthesis.</text>
</comment>
<dbReference type="InterPro" id="IPR009081">
    <property type="entry name" value="PP-bd_ACP"/>
</dbReference>
<keyword evidence="6 14" id="KW-0444">Lipid biosynthesis</keyword>
<dbReference type="PANTHER" id="PTHR20863:SF28">
    <property type="entry name" value="ACYL CARRIER PROTEIN, MITOCHONDRIAL"/>
    <property type="match status" value="1"/>
</dbReference>
<comment type="caution">
    <text evidence="16">The sequence shown here is derived from an EMBL/GenBank/DDBJ whole genome shotgun (WGS) entry which is preliminary data.</text>
</comment>
<evidence type="ECO:0000256" key="1">
    <source>
        <dbReference type="ARBA" id="ARBA00004173"/>
    </source>
</evidence>
<keyword evidence="17" id="KW-1185">Reference proteome</keyword>
<proteinExistence type="inferred from homology"/>
<dbReference type="GO" id="GO:0000035">
    <property type="term" value="F:acyl binding"/>
    <property type="evidence" value="ECO:0007669"/>
    <property type="project" value="TreeGrafter"/>
</dbReference>
<evidence type="ECO:0000256" key="14">
    <source>
        <dbReference type="RuleBase" id="RU000722"/>
    </source>
</evidence>
<dbReference type="PROSITE" id="PS00012">
    <property type="entry name" value="PHOSPHOPANTETHEINE"/>
    <property type="match status" value="1"/>
</dbReference>
<evidence type="ECO:0000256" key="5">
    <source>
        <dbReference type="ARBA" id="ARBA00022450"/>
    </source>
</evidence>
<dbReference type="GO" id="GO:0000036">
    <property type="term" value="F:acyl carrier activity"/>
    <property type="evidence" value="ECO:0007669"/>
    <property type="project" value="TreeGrafter"/>
</dbReference>
<keyword evidence="5 14" id="KW-0596">Phosphopantetheine</keyword>
<dbReference type="OrthoDB" id="448946at2759"/>
<dbReference type="Pfam" id="PF00550">
    <property type="entry name" value="PP-binding"/>
    <property type="match status" value="1"/>
</dbReference>
<evidence type="ECO:0000256" key="4">
    <source>
        <dbReference type="ARBA" id="ARBA00022448"/>
    </source>
</evidence>
<comment type="similarity">
    <text evidence="3">Belongs to the acyl carrier protein (ACP) family.</text>
</comment>
<keyword evidence="12" id="KW-0496">Mitochondrion</keyword>
<dbReference type="Gene3D" id="1.10.1200.10">
    <property type="entry name" value="ACP-like"/>
    <property type="match status" value="1"/>
</dbReference>
<evidence type="ECO:0000313" key="16">
    <source>
        <dbReference type="EMBL" id="PXF45291.1"/>
    </source>
</evidence>
<reference evidence="16 17" key="1">
    <citation type="journal article" date="2018" name="Mol. Biol. Evol.">
        <title>Analysis of the draft genome of the red seaweed Gracilariopsis chorda provides insights into genome size evolution in Rhodophyta.</title>
        <authorList>
            <person name="Lee J."/>
            <person name="Yang E.C."/>
            <person name="Graf L."/>
            <person name="Yang J.H."/>
            <person name="Qiu H."/>
            <person name="Zel Zion U."/>
            <person name="Chan C.X."/>
            <person name="Stephens T.G."/>
            <person name="Weber A.P.M."/>
            <person name="Boo G.H."/>
            <person name="Boo S.M."/>
            <person name="Kim K.M."/>
            <person name="Shin Y."/>
            <person name="Jung M."/>
            <person name="Lee S.J."/>
            <person name="Yim H.S."/>
            <person name="Lee J.H."/>
            <person name="Bhattacharya D."/>
            <person name="Yoon H.S."/>
        </authorList>
    </citation>
    <scope>NUCLEOTIDE SEQUENCE [LARGE SCALE GENOMIC DNA]</scope>
    <source>
        <strain evidence="16 17">SKKU-2015</strain>
        <tissue evidence="16">Whole body</tissue>
    </source>
</reference>
<evidence type="ECO:0000256" key="10">
    <source>
        <dbReference type="ARBA" id="ARBA00022982"/>
    </source>
</evidence>
<feature type="domain" description="Carrier" evidence="15">
    <location>
        <begin position="58"/>
        <end position="133"/>
    </location>
</feature>
<dbReference type="HAMAP" id="MF_01217">
    <property type="entry name" value="Acyl_carrier"/>
    <property type="match status" value="1"/>
</dbReference>
<dbReference type="SUPFAM" id="SSF47336">
    <property type="entry name" value="ACP-like"/>
    <property type="match status" value="1"/>
</dbReference>
<comment type="pathway">
    <text evidence="2">Lipid metabolism; fatty acid biosynthesis.</text>
</comment>
<gene>
    <name evidence="16" type="ORF">BWQ96_04932</name>
</gene>
<organism evidence="16 17">
    <name type="scientific">Gracilariopsis chorda</name>
    <dbReference type="NCBI Taxonomy" id="448386"/>
    <lineage>
        <taxon>Eukaryota</taxon>
        <taxon>Rhodophyta</taxon>
        <taxon>Florideophyceae</taxon>
        <taxon>Rhodymeniophycidae</taxon>
        <taxon>Gracilariales</taxon>
        <taxon>Gracilariaceae</taxon>
        <taxon>Gracilariopsis</taxon>
    </lineage>
</organism>
<dbReference type="FunFam" id="1.10.1200.10:FF:000003">
    <property type="entry name" value="Acyl carrier protein"/>
    <property type="match status" value="1"/>
</dbReference>
<dbReference type="STRING" id="448386.A0A2V3IT45"/>
<evidence type="ECO:0000256" key="7">
    <source>
        <dbReference type="ARBA" id="ARBA00022553"/>
    </source>
</evidence>
<evidence type="ECO:0000256" key="11">
    <source>
        <dbReference type="ARBA" id="ARBA00023098"/>
    </source>
</evidence>
<keyword evidence="10" id="KW-0249">Electron transport</keyword>
<dbReference type="InterPro" id="IPR003231">
    <property type="entry name" value="ACP"/>
</dbReference>
<keyword evidence="4" id="KW-0813">Transport</keyword>
<dbReference type="GO" id="GO:0005739">
    <property type="term" value="C:mitochondrion"/>
    <property type="evidence" value="ECO:0007669"/>
    <property type="project" value="UniProtKB-SubCell"/>
</dbReference>
<dbReference type="NCBIfam" id="TIGR00517">
    <property type="entry name" value="acyl_carrier"/>
    <property type="match status" value="1"/>
</dbReference>
<evidence type="ECO:0000256" key="12">
    <source>
        <dbReference type="ARBA" id="ARBA00023128"/>
    </source>
</evidence>
<evidence type="ECO:0000256" key="6">
    <source>
        <dbReference type="ARBA" id="ARBA00022516"/>
    </source>
</evidence>
<dbReference type="InterPro" id="IPR006162">
    <property type="entry name" value="Ppantetheine_attach_site"/>
</dbReference>
<dbReference type="InterPro" id="IPR036736">
    <property type="entry name" value="ACP-like_sf"/>
</dbReference>
<dbReference type="NCBIfam" id="NF002148">
    <property type="entry name" value="PRK00982.1-2"/>
    <property type="match status" value="1"/>
</dbReference>
<evidence type="ECO:0000256" key="2">
    <source>
        <dbReference type="ARBA" id="ARBA00005194"/>
    </source>
</evidence>
<comment type="subcellular location">
    <subcellularLocation>
        <location evidence="1">Mitochondrion</location>
    </subcellularLocation>
</comment>
<accession>A0A2V3IT45</accession>
<protein>
    <recommendedName>
        <fullName evidence="14">Acyl carrier protein</fullName>
    </recommendedName>
</protein>
<evidence type="ECO:0000313" key="17">
    <source>
        <dbReference type="Proteomes" id="UP000247409"/>
    </source>
</evidence>
<dbReference type="NCBIfam" id="NF002150">
    <property type="entry name" value="PRK00982.1-4"/>
    <property type="match status" value="1"/>
</dbReference>